<sequence>MSGGKHFAKGSTVPVLPNDNKLVLYSMRFCPFAQRVHLVLDAKNIPYHVVYINLTDKPEWLVQKSPLLKVPALEIPGESEPLIESLVIADYLDEKYPEVKLHSTDPLQKARDRILIERFSAVIGPMYKIYTFSTDNVTEAVREVAVGLQLYEDELRKRGTKFFGGVKPGMLDYMLWPWTERSHIITLISNKYELDTERFAKLIEWRDNMANDPAVKASFLSAENHLKFLETRRTGKPNYDILVNQAKKMRTS</sequence>
<dbReference type="InterPro" id="IPR050983">
    <property type="entry name" value="GST_Omega/HSP26"/>
</dbReference>
<dbReference type="InterPro" id="IPR040079">
    <property type="entry name" value="Glutathione_S-Trfase"/>
</dbReference>
<dbReference type="SUPFAM" id="SSF47616">
    <property type="entry name" value="GST C-terminal domain-like"/>
    <property type="match status" value="1"/>
</dbReference>
<dbReference type="PRINTS" id="PR01625">
    <property type="entry name" value="GSTRNSFRASEO"/>
</dbReference>
<proteinExistence type="inferred from homology"/>
<dbReference type="GO" id="GO:0006749">
    <property type="term" value="P:glutathione metabolic process"/>
    <property type="evidence" value="ECO:0007669"/>
    <property type="project" value="TreeGrafter"/>
</dbReference>
<reference evidence="6" key="2">
    <citation type="submission" date="2018-07" db="EMBL/GenBank/DDBJ databases">
        <authorList>
            <person name="Quirk P.G."/>
            <person name="Krulwich T.A."/>
        </authorList>
    </citation>
    <scope>NUCLEOTIDE SEQUENCE</scope>
</reference>
<gene>
    <name evidence="5" type="primary">CSON007035</name>
</gene>
<dbReference type="OMA" id="IWLRTIQ"/>
<dbReference type="PANTHER" id="PTHR43968">
    <property type="match status" value="1"/>
</dbReference>
<dbReference type="FunFam" id="3.40.30.10:FF:000123">
    <property type="entry name" value="Glutathione transferase o1"/>
    <property type="match status" value="1"/>
</dbReference>
<dbReference type="SUPFAM" id="SSF52833">
    <property type="entry name" value="Thioredoxin-like"/>
    <property type="match status" value="1"/>
</dbReference>
<dbReference type="InterPro" id="IPR004045">
    <property type="entry name" value="Glutathione_S-Trfase_N"/>
</dbReference>
<dbReference type="PANTHER" id="PTHR43968:SF6">
    <property type="entry name" value="GLUTATHIONE S-TRANSFERASE OMEGA"/>
    <property type="match status" value="1"/>
</dbReference>
<dbReference type="GO" id="GO:0045174">
    <property type="term" value="F:glutathione dehydrogenase (ascorbate) activity"/>
    <property type="evidence" value="ECO:0007669"/>
    <property type="project" value="UniProtKB-ARBA"/>
</dbReference>
<dbReference type="GO" id="GO:0005737">
    <property type="term" value="C:cytoplasm"/>
    <property type="evidence" value="ECO:0007669"/>
    <property type="project" value="InterPro"/>
</dbReference>
<dbReference type="CDD" id="cd03184">
    <property type="entry name" value="GST_C_Omega"/>
    <property type="match status" value="1"/>
</dbReference>
<keyword evidence="2" id="KW-0560">Oxidoreductase</keyword>
<dbReference type="AlphaFoldDB" id="A0A336KBC7"/>
<reference evidence="5" key="1">
    <citation type="submission" date="2018-04" db="EMBL/GenBank/DDBJ databases">
        <authorList>
            <person name="Go L.Y."/>
            <person name="Mitchell J.A."/>
        </authorList>
    </citation>
    <scope>NUCLEOTIDE SEQUENCE</scope>
    <source>
        <tissue evidence="5">Whole organism</tissue>
    </source>
</reference>
<dbReference type="PROSITE" id="PS50404">
    <property type="entry name" value="GST_NTER"/>
    <property type="match status" value="1"/>
</dbReference>
<dbReference type="Gene3D" id="1.20.1050.10">
    <property type="match status" value="1"/>
</dbReference>
<dbReference type="VEuPathDB" id="VectorBase:CSON007035"/>
<comment type="similarity">
    <text evidence="1">Belongs to the GST superfamily. Omega family.</text>
</comment>
<evidence type="ECO:0000259" key="4">
    <source>
        <dbReference type="PROSITE" id="PS50405"/>
    </source>
</evidence>
<dbReference type="PROSITE" id="PS50405">
    <property type="entry name" value="GST_CTER"/>
    <property type="match status" value="1"/>
</dbReference>
<name>A0A336KBC7_CULSO</name>
<dbReference type="SFLD" id="SFLDG00358">
    <property type="entry name" value="Main_(cytGST)"/>
    <property type="match status" value="1"/>
</dbReference>
<feature type="domain" description="GST N-terminal" evidence="3">
    <location>
        <begin position="20"/>
        <end position="100"/>
    </location>
</feature>
<dbReference type="GO" id="GO:0004364">
    <property type="term" value="F:glutathione transferase activity"/>
    <property type="evidence" value="ECO:0007669"/>
    <property type="project" value="InterPro"/>
</dbReference>
<protein>
    <submittedName>
        <fullName evidence="5">CSON007035 protein</fullName>
    </submittedName>
</protein>
<dbReference type="InterPro" id="IPR036249">
    <property type="entry name" value="Thioredoxin-like_sf"/>
</dbReference>
<dbReference type="Gene3D" id="3.40.30.10">
    <property type="entry name" value="Glutaredoxin"/>
    <property type="match status" value="1"/>
</dbReference>
<feature type="domain" description="GST C-terminal" evidence="4">
    <location>
        <begin position="105"/>
        <end position="228"/>
    </location>
</feature>
<evidence type="ECO:0000256" key="2">
    <source>
        <dbReference type="ARBA" id="ARBA00023002"/>
    </source>
</evidence>
<accession>A0A336KBC7</accession>
<evidence type="ECO:0000259" key="3">
    <source>
        <dbReference type="PROSITE" id="PS50404"/>
    </source>
</evidence>
<dbReference type="FunFam" id="1.20.1050.10:FF:000009">
    <property type="entry name" value="Glutathione S-transferase omega-1"/>
    <property type="match status" value="1"/>
</dbReference>
<dbReference type="EMBL" id="UFQT01000264">
    <property type="protein sequence ID" value="SSX22563.1"/>
    <property type="molecule type" value="Genomic_DNA"/>
</dbReference>
<dbReference type="InterPro" id="IPR036282">
    <property type="entry name" value="Glutathione-S-Trfase_C_sf"/>
</dbReference>
<dbReference type="InterPro" id="IPR010987">
    <property type="entry name" value="Glutathione-S-Trfase_C-like"/>
</dbReference>
<organism evidence="5">
    <name type="scientific">Culicoides sonorensis</name>
    <name type="common">Biting midge</name>
    <dbReference type="NCBI Taxonomy" id="179676"/>
    <lineage>
        <taxon>Eukaryota</taxon>
        <taxon>Metazoa</taxon>
        <taxon>Ecdysozoa</taxon>
        <taxon>Arthropoda</taxon>
        <taxon>Hexapoda</taxon>
        <taxon>Insecta</taxon>
        <taxon>Pterygota</taxon>
        <taxon>Neoptera</taxon>
        <taxon>Endopterygota</taxon>
        <taxon>Diptera</taxon>
        <taxon>Nematocera</taxon>
        <taxon>Chironomoidea</taxon>
        <taxon>Ceratopogonidae</taxon>
        <taxon>Ceratopogoninae</taxon>
        <taxon>Culicoides</taxon>
        <taxon>Monoculicoides</taxon>
    </lineage>
</organism>
<dbReference type="InterPro" id="IPR005442">
    <property type="entry name" value="GST_omega"/>
</dbReference>
<dbReference type="EMBL" id="UFQS01000264">
    <property type="protein sequence ID" value="SSX02186.1"/>
    <property type="molecule type" value="Genomic_DNA"/>
</dbReference>
<dbReference type="SFLD" id="SFLDS00019">
    <property type="entry name" value="Glutathione_Transferase_(cytos"/>
    <property type="match status" value="1"/>
</dbReference>
<evidence type="ECO:0000313" key="5">
    <source>
        <dbReference type="EMBL" id="SSX02186.1"/>
    </source>
</evidence>
<dbReference type="Pfam" id="PF13417">
    <property type="entry name" value="GST_N_3"/>
    <property type="match status" value="1"/>
</dbReference>
<dbReference type="Pfam" id="PF13410">
    <property type="entry name" value="GST_C_2"/>
    <property type="match status" value="1"/>
</dbReference>
<evidence type="ECO:0000256" key="1">
    <source>
        <dbReference type="ARBA" id="ARBA00011067"/>
    </source>
</evidence>
<evidence type="ECO:0000313" key="6">
    <source>
        <dbReference type="EMBL" id="SSX22563.1"/>
    </source>
</evidence>